<feature type="domain" description="Fibronectin type-III" evidence="11">
    <location>
        <begin position="842"/>
        <end position="937"/>
    </location>
</feature>
<dbReference type="InterPro" id="IPR003961">
    <property type="entry name" value="FN3_dom"/>
</dbReference>
<keyword evidence="1" id="KW-0787">Thick filament</keyword>
<keyword evidence="4" id="KW-0130">Cell adhesion</keyword>
<dbReference type="SMART" id="SM00409">
    <property type="entry name" value="IG"/>
    <property type="match status" value="6"/>
</dbReference>
<name>A0A8C7QGE3_ONCMY</name>
<dbReference type="InterPro" id="IPR013098">
    <property type="entry name" value="Ig_I-set"/>
</dbReference>
<dbReference type="Pfam" id="PF18362">
    <property type="entry name" value="THB"/>
    <property type="match status" value="1"/>
</dbReference>
<keyword evidence="7" id="KW-0393">Immunoglobulin domain</keyword>
<feature type="domain" description="Ig-like" evidence="10">
    <location>
        <begin position="955"/>
        <end position="1043"/>
    </location>
</feature>
<dbReference type="FunFam" id="2.60.40.10:FF:000326">
    <property type="entry name" value="Myosin-binding protein C, cardiac-type"/>
    <property type="match status" value="1"/>
</dbReference>
<accession>A0A8C7QGE3</accession>
<dbReference type="FunFam" id="2.60.40.10:FF:000085">
    <property type="entry name" value="Myosin-binding protein C, slow type"/>
    <property type="match status" value="1"/>
</dbReference>
<dbReference type="GO" id="GO:0003779">
    <property type="term" value="F:actin binding"/>
    <property type="evidence" value="ECO:0007669"/>
    <property type="project" value="UniProtKB-KW"/>
</dbReference>
<feature type="domain" description="Ig-like" evidence="10">
    <location>
        <begin position="745"/>
        <end position="833"/>
    </location>
</feature>
<dbReference type="SMART" id="SM00408">
    <property type="entry name" value="IGc2"/>
    <property type="match status" value="5"/>
</dbReference>
<dbReference type="Pfam" id="PF00041">
    <property type="entry name" value="fn3"/>
    <property type="match status" value="3"/>
</dbReference>
<dbReference type="Proteomes" id="UP000694395">
    <property type="component" value="Chromosome 12"/>
</dbReference>
<evidence type="ECO:0000259" key="10">
    <source>
        <dbReference type="PROSITE" id="PS50835"/>
    </source>
</evidence>
<proteinExistence type="inferred from homology"/>
<keyword evidence="6" id="KW-0009">Actin-binding</keyword>
<keyword evidence="2" id="KW-0597">Phosphoprotein</keyword>
<dbReference type="FunFam" id="2.60.40.10:FF:000081">
    <property type="entry name" value="Myosin-binding protein C, slow type"/>
    <property type="match status" value="1"/>
</dbReference>
<dbReference type="CDD" id="cd00063">
    <property type="entry name" value="FN3"/>
    <property type="match status" value="3"/>
</dbReference>
<evidence type="ECO:0000256" key="5">
    <source>
        <dbReference type="ARBA" id="ARBA00023179"/>
    </source>
</evidence>
<dbReference type="InterPro" id="IPR003598">
    <property type="entry name" value="Ig_sub2"/>
</dbReference>
<evidence type="ECO:0000259" key="11">
    <source>
        <dbReference type="PROSITE" id="PS50853"/>
    </source>
</evidence>
<dbReference type="PANTHER" id="PTHR13817">
    <property type="entry name" value="TITIN"/>
    <property type="match status" value="1"/>
</dbReference>
<sequence length="1061" mass="118552">MPEAKKPEAKPEEIAAKTDKAAAAPADTELPDDETVPGGQSELTGLFVERPESTTVIKGKNVTFVAKVDSSDLLRKPNMKWLKGKWLDLGSKAGKHVQFKETYDRNSKVYTYEMSIIKVVEGDAGGYRCEATSKDKCDSCTFEVTQPANILDAFKRSGDAGEDAGDLDFSALLKKREKKARDEPKEEVDVWEILKDAKPCDYEKIAFDYGITDLRGLLKRLKKMKKVEPKKSDAFLKKLEQCYSVDKGKRTQMHVELHDPNVQVKWLKNGVEIKPSAKYVFECVGNKRTLTINKSNLSDDAAYECVVGEEKSFTEVFVKEPPVTITKLLDDVHVVVGEKVEFECEVSEEGANVKWMKDGVELTKDGKYRIKKDGKKHTLVINEATIEDIGMYYVYTNGGESKGELEVEAKELEVLQSIADLSVKACEQAMFKCEVSDEKVVGKWFKDGVEVKPGNRIKMSHIGRIHKLTIDDVKPQDEGNYTFVPEGYALSLSAKLNFIDPPKIHLDTSSTGSKNTIVVVAGNKLRLDVEITGEPVPTVYVPNPPENVRCMGVGEDTATITWDPPKFDGGAPIKGYLMERKKQGSSRWTKLNFEVFESTTYEAKKMIEGVFYEMRVFAVNGIGISQPSGNSKPFMPIAPTSEPTRLTVEDVTDSTCALKWRPPERVGAGGVDGYIIEWCKEGVDDNEYSSAIANKEPVDKNTYRVKGLPTGEKLLFRVVAMNIAGRSPPCTMKQSVIIREIMENPKIRLPRQLRTKFIRKVGEKINLVIPFQGKPRPVVNWLKDGEPLENKSVGIRTSDFDTILFIRSAERDHSGTYTLSVQIDNMQDKADIHIQIVDKPGPPINVMVTDVWGFNAALEWKPPKDTGNTDIIGYTIQKADKKTQGWFTVYEHNRRPSCTASDLVMGNEYSFRVFSENICGLSDEVAFSKNTAIIGKTDLEYNKPAFKEKDMSSSPKFTAPLVDRVVVAGYSTAISCAVRAYPKAKIVWMKNKMIIGEDPKFLMQNNQGVLTLNIRKPGQFDGGKYSCKAINDLGEDEVECRLEVRGTGSHTHTHTLSRIHT</sequence>
<keyword evidence="3" id="KW-0677">Repeat</keyword>
<dbReference type="GO" id="GO:0031430">
    <property type="term" value="C:M band"/>
    <property type="evidence" value="ECO:0007669"/>
    <property type="project" value="TreeGrafter"/>
</dbReference>
<evidence type="ECO:0000313" key="13">
    <source>
        <dbReference type="Proteomes" id="UP000694395"/>
    </source>
</evidence>
<feature type="domain" description="Fibronectin type-III" evidence="11">
    <location>
        <begin position="544"/>
        <end position="640"/>
    </location>
</feature>
<dbReference type="FunFam" id="2.60.40.10:FF:000060">
    <property type="entry name" value="Myosin-binding protein C, slow type"/>
    <property type="match status" value="1"/>
</dbReference>
<keyword evidence="5" id="KW-0514">Muscle protein</keyword>
<dbReference type="Gene3D" id="2.60.40.10">
    <property type="entry name" value="Immunoglobulins"/>
    <property type="match status" value="9"/>
</dbReference>
<evidence type="ECO:0000256" key="8">
    <source>
        <dbReference type="ARBA" id="ARBA00038352"/>
    </source>
</evidence>
<dbReference type="InterPro" id="IPR003599">
    <property type="entry name" value="Ig_sub"/>
</dbReference>
<feature type="domain" description="Ig-like" evidence="10">
    <location>
        <begin position="321"/>
        <end position="406"/>
    </location>
</feature>
<dbReference type="GO" id="GO:0007155">
    <property type="term" value="P:cell adhesion"/>
    <property type="evidence" value="ECO:0007669"/>
    <property type="project" value="UniProtKB-KW"/>
</dbReference>
<reference evidence="12" key="1">
    <citation type="submission" date="2020-07" db="EMBL/GenBank/DDBJ databases">
        <title>A long reads based de novo assembly of the rainbow trout Arlee double haploid line genome.</title>
        <authorList>
            <person name="Gao G."/>
            <person name="Palti Y."/>
        </authorList>
    </citation>
    <scope>NUCLEOTIDE SEQUENCE [LARGE SCALE GENOMIC DNA]</scope>
</reference>
<protein>
    <submittedName>
        <fullName evidence="12">Myosin binding protein Ca</fullName>
    </submittedName>
</protein>
<feature type="region of interest" description="Disordered" evidence="9">
    <location>
        <begin position="1"/>
        <end position="42"/>
    </location>
</feature>
<dbReference type="PANTHER" id="PTHR13817:SF17">
    <property type="entry name" value="MYOSIN-BINDING PROTEIN C, FAST-TYPE"/>
    <property type="match status" value="1"/>
</dbReference>
<evidence type="ECO:0000256" key="3">
    <source>
        <dbReference type="ARBA" id="ARBA00022737"/>
    </source>
</evidence>
<dbReference type="SMART" id="SM00060">
    <property type="entry name" value="FN3"/>
    <property type="match status" value="3"/>
</dbReference>
<feature type="domain" description="Fibronectin type-III" evidence="11">
    <location>
        <begin position="642"/>
        <end position="741"/>
    </location>
</feature>
<dbReference type="PROSITE" id="PS50853">
    <property type="entry name" value="FN3"/>
    <property type="match status" value="3"/>
</dbReference>
<dbReference type="SUPFAM" id="SSF48726">
    <property type="entry name" value="Immunoglobulin"/>
    <property type="match status" value="6"/>
</dbReference>
<evidence type="ECO:0000256" key="1">
    <source>
        <dbReference type="ARBA" id="ARBA00022433"/>
    </source>
</evidence>
<dbReference type="InterPro" id="IPR036116">
    <property type="entry name" value="FN3_sf"/>
</dbReference>
<keyword evidence="13" id="KW-1185">Reference proteome</keyword>
<reference evidence="12" key="2">
    <citation type="submission" date="2025-08" db="UniProtKB">
        <authorList>
            <consortium name="Ensembl"/>
        </authorList>
    </citation>
    <scope>IDENTIFICATION</scope>
</reference>
<evidence type="ECO:0000256" key="2">
    <source>
        <dbReference type="ARBA" id="ARBA00022553"/>
    </source>
</evidence>
<dbReference type="FunFam" id="2.60.40.10:FF:000062">
    <property type="entry name" value="Myosin-binding protein C, slow type"/>
    <property type="match status" value="1"/>
</dbReference>
<evidence type="ECO:0000256" key="6">
    <source>
        <dbReference type="ARBA" id="ARBA00023203"/>
    </source>
</evidence>
<dbReference type="GO" id="GO:0032982">
    <property type="term" value="C:myosin filament"/>
    <property type="evidence" value="ECO:0007669"/>
    <property type="project" value="UniProtKB-KW"/>
</dbReference>
<evidence type="ECO:0000256" key="7">
    <source>
        <dbReference type="ARBA" id="ARBA00023319"/>
    </source>
</evidence>
<dbReference type="AlphaFoldDB" id="A0A8C7QGE3"/>
<dbReference type="PROSITE" id="PS50835">
    <property type="entry name" value="IG_LIKE"/>
    <property type="match status" value="5"/>
</dbReference>
<dbReference type="FunFam" id="2.60.40.10:FF:000111">
    <property type="entry name" value="Myosin-binding protein C, slow type"/>
    <property type="match status" value="1"/>
</dbReference>
<dbReference type="Pfam" id="PF07679">
    <property type="entry name" value="I-set"/>
    <property type="match status" value="6"/>
</dbReference>
<evidence type="ECO:0000256" key="4">
    <source>
        <dbReference type="ARBA" id="ARBA00022889"/>
    </source>
</evidence>
<dbReference type="GeneTree" id="ENSGT00940000160092"/>
<dbReference type="InterPro" id="IPR040849">
    <property type="entry name" value="MyBP-C_THB"/>
</dbReference>
<comment type="similarity">
    <text evidence="8">Belongs to the immunoglobulin superfamily. MyBP family.</text>
</comment>
<evidence type="ECO:0000256" key="9">
    <source>
        <dbReference type="SAM" id="MobiDB-lite"/>
    </source>
</evidence>
<dbReference type="GO" id="GO:0045214">
    <property type="term" value="P:sarcomere organization"/>
    <property type="evidence" value="ECO:0007669"/>
    <property type="project" value="TreeGrafter"/>
</dbReference>
<organism evidence="12 13">
    <name type="scientific">Oncorhynchus mykiss</name>
    <name type="common">Rainbow trout</name>
    <name type="synonym">Salmo gairdneri</name>
    <dbReference type="NCBI Taxonomy" id="8022"/>
    <lineage>
        <taxon>Eukaryota</taxon>
        <taxon>Metazoa</taxon>
        <taxon>Chordata</taxon>
        <taxon>Craniata</taxon>
        <taxon>Vertebrata</taxon>
        <taxon>Euteleostomi</taxon>
        <taxon>Actinopterygii</taxon>
        <taxon>Neopterygii</taxon>
        <taxon>Teleostei</taxon>
        <taxon>Protacanthopterygii</taxon>
        <taxon>Salmoniformes</taxon>
        <taxon>Salmonidae</taxon>
        <taxon>Salmoninae</taxon>
        <taxon>Oncorhynchus</taxon>
    </lineage>
</organism>
<evidence type="ECO:0000313" key="12">
    <source>
        <dbReference type="Ensembl" id="ENSOMYP00000035661.2"/>
    </source>
</evidence>
<dbReference type="InterPro" id="IPR036179">
    <property type="entry name" value="Ig-like_dom_sf"/>
</dbReference>
<reference evidence="12" key="3">
    <citation type="submission" date="2025-09" db="UniProtKB">
        <authorList>
            <consortium name="Ensembl"/>
        </authorList>
    </citation>
    <scope>IDENTIFICATION</scope>
</reference>
<dbReference type="InterPro" id="IPR050964">
    <property type="entry name" value="Striated_Muscle_Regulatory"/>
</dbReference>
<feature type="domain" description="Ig-like" evidence="10">
    <location>
        <begin position="242"/>
        <end position="307"/>
    </location>
</feature>
<feature type="domain" description="Ig-like" evidence="10">
    <location>
        <begin position="31"/>
        <end position="145"/>
    </location>
</feature>
<dbReference type="CDD" id="cd00096">
    <property type="entry name" value="Ig"/>
    <property type="match status" value="1"/>
</dbReference>
<dbReference type="InterPro" id="IPR013783">
    <property type="entry name" value="Ig-like_fold"/>
</dbReference>
<feature type="compositionally biased region" description="Basic and acidic residues" evidence="9">
    <location>
        <begin position="1"/>
        <end position="20"/>
    </location>
</feature>
<dbReference type="FunFam" id="2.60.40.10:FF:000225">
    <property type="entry name" value="Myosin-binding protein C, cardiac-type"/>
    <property type="match status" value="1"/>
</dbReference>
<dbReference type="FunFam" id="2.60.40.10:FF:000031">
    <property type="entry name" value="Myosin-binding protein C, slow type"/>
    <property type="match status" value="1"/>
</dbReference>
<dbReference type="SUPFAM" id="SSF49265">
    <property type="entry name" value="Fibronectin type III"/>
    <property type="match status" value="2"/>
</dbReference>
<dbReference type="FunFam" id="2.60.40.10:FF:000070">
    <property type="entry name" value="Myosin-binding protein C, slow type"/>
    <property type="match status" value="1"/>
</dbReference>
<dbReference type="InterPro" id="IPR007110">
    <property type="entry name" value="Ig-like_dom"/>
</dbReference>
<dbReference type="Ensembl" id="ENSOMYT00000038890.2">
    <property type="protein sequence ID" value="ENSOMYP00000035661.2"/>
    <property type="gene ID" value="ENSOMYG00000016359.2"/>
</dbReference>